<evidence type="ECO:0000313" key="1">
    <source>
        <dbReference type="EMBL" id="MBY8824743.1"/>
    </source>
</evidence>
<dbReference type="RefSeq" id="WP_222991811.1">
    <property type="nucleotide sequence ID" value="NZ_JAINVV010000009.1"/>
</dbReference>
<accession>A0ABS7PTZ2</accession>
<protein>
    <recommendedName>
        <fullName evidence="3">Secreted protein</fullName>
    </recommendedName>
</protein>
<comment type="caution">
    <text evidence="1">The sequence shown here is derived from an EMBL/GenBank/DDBJ whole genome shotgun (WGS) entry which is preliminary data.</text>
</comment>
<dbReference type="EMBL" id="JAINVV010000009">
    <property type="protein sequence ID" value="MBY8824743.1"/>
    <property type="molecule type" value="Genomic_DNA"/>
</dbReference>
<organism evidence="1 2">
    <name type="scientific">Sphingomonas colocasiae</name>
    <dbReference type="NCBI Taxonomy" id="1848973"/>
    <lineage>
        <taxon>Bacteria</taxon>
        <taxon>Pseudomonadati</taxon>
        <taxon>Pseudomonadota</taxon>
        <taxon>Alphaproteobacteria</taxon>
        <taxon>Sphingomonadales</taxon>
        <taxon>Sphingomonadaceae</taxon>
        <taxon>Sphingomonas</taxon>
    </lineage>
</organism>
<dbReference type="Proteomes" id="UP000706039">
    <property type="component" value="Unassembled WGS sequence"/>
</dbReference>
<sequence length="72" mass="7609">MQPIFYVMAILGCGDAGTGCETVRTAPTLYASPMACRAAASDVLLANADLDYPMLRIVCRKAARQAVLRSAS</sequence>
<proteinExistence type="predicted"/>
<keyword evidence="2" id="KW-1185">Reference proteome</keyword>
<gene>
    <name evidence="1" type="ORF">K7G82_20735</name>
</gene>
<evidence type="ECO:0000313" key="2">
    <source>
        <dbReference type="Proteomes" id="UP000706039"/>
    </source>
</evidence>
<evidence type="ECO:0008006" key="3">
    <source>
        <dbReference type="Google" id="ProtNLM"/>
    </source>
</evidence>
<name>A0ABS7PTZ2_9SPHN</name>
<reference evidence="1 2" key="1">
    <citation type="submission" date="2021-08" db="EMBL/GenBank/DDBJ databases">
        <authorList>
            <person name="Tuo L."/>
        </authorList>
    </citation>
    <scope>NUCLEOTIDE SEQUENCE [LARGE SCALE GENOMIC DNA]</scope>
    <source>
        <strain evidence="1 2">JCM 31229</strain>
    </source>
</reference>